<reference evidence="1" key="1">
    <citation type="submission" date="2014-11" db="EMBL/GenBank/DDBJ databases">
        <authorList>
            <person name="Amaro Gonzalez C."/>
        </authorList>
    </citation>
    <scope>NUCLEOTIDE SEQUENCE</scope>
</reference>
<accession>A0A0E9SH16</accession>
<organism evidence="1">
    <name type="scientific">Anguilla anguilla</name>
    <name type="common">European freshwater eel</name>
    <name type="synonym">Muraena anguilla</name>
    <dbReference type="NCBI Taxonomy" id="7936"/>
    <lineage>
        <taxon>Eukaryota</taxon>
        <taxon>Metazoa</taxon>
        <taxon>Chordata</taxon>
        <taxon>Craniata</taxon>
        <taxon>Vertebrata</taxon>
        <taxon>Euteleostomi</taxon>
        <taxon>Actinopterygii</taxon>
        <taxon>Neopterygii</taxon>
        <taxon>Teleostei</taxon>
        <taxon>Anguilliformes</taxon>
        <taxon>Anguillidae</taxon>
        <taxon>Anguilla</taxon>
    </lineage>
</organism>
<protein>
    <submittedName>
        <fullName evidence="1">Uncharacterized protein</fullName>
    </submittedName>
</protein>
<reference evidence="1" key="2">
    <citation type="journal article" date="2015" name="Fish Shellfish Immunol.">
        <title>Early steps in the European eel (Anguilla anguilla)-Vibrio vulnificus interaction in the gills: Role of the RtxA13 toxin.</title>
        <authorList>
            <person name="Callol A."/>
            <person name="Pajuelo D."/>
            <person name="Ebbesson L."/>
            <person name="Teles M."/>
            <person name="MacKenzie S."/>
            <person name="Amaro C."/>
        </authorList>
    </citation>
    <scope>NUCLEOTIDE SEQUENCE</scope>
</reference>
<name>A0A0E9SH16_ANGAN</name>
<proteinExistence type="predicted"/>
<dbReference type="EMBL" id="GBXM01068617">
    <property type="protein sequence ID" value="JAH39960.1"/>
    <property type="molecule type" value="Transcribed_RNA"/>
</dbReference>
<evidence type="ECO:0000313" key="1">
    <source>
        <dbReference type="EMBL" id="JAH39960.1"/>
    </source>
</evidence>
<sequence length="45" mass="5106">MISLDHQACVRVFFFSQFKYAAYLCLQATGEAPTRKNPGVIKRAK</sequence>
<dbReference type="AlphaFoldDB" id="A0A0E9SH16"/>